<evidence type="ECO:0000313" key="3">
    <source>
        <dbReference type="Proteomes" id="UP001501423"/>
    </source>
</evidence>
<dbReference type="PROSITE" id="PS50231">
    <property type="entry name" value="RICIN_B_LECTIN"/>
    <property type="match status" value="1"/>
</dbReference>
<dbReference type="InterPro" id="IPR021862">
    <property type="entry name" value="DUF3472"/>
</dbReference>
<dbReference type="Pfam" id="PF11958">
    <property type="entry name" value="DUF3472"/>
    <property type="match status" value="1"/>
</dbReference>
<accession>A0ABN3X6S7</accession>
<proteinExistence type="predicted"/>
<dbReference type="Proteomes" id="UP001501423">
    <property type="component" value="Unassembled WGS sequence"/>
</dbReference>
<keyword evidence="3" id="KW-1185">Reference proteome</keyword>
<reference evidence="2 3" key="1">
    <citation type="journal article" date="2019" name="Int. J. Syst. Evol. Microbiol.">
        <title>The Global Catalogue of Microorganisms (GCM) 10K type strain sequencing project: providing services to taxonomists for standard genome sequencing and annotation.</title>
        <authorList>
            <consortium name="The Broad Institute Genomics Platform"/>
            <consortium name="The Broad Institute Genome Sequencing Center for Infectious Disease"/>
            <person name="Wu L."/>
            <person name="Ma J."/>
        </authorList>
    </citation>
    <scope>NUCLEOTIDE SEQUENCE [LARGE SCALE GENOMIC DNA]</scope>
    <source>
        <strain evidence="2 3">JCM 9650</strain>
    </source>
</reference>
<dbReference type="Gene3D" id="2.80.10.50">
    <property type="match status" value="2"/>
</dbReference>
<dbReference type="InterPro" id="IPR035992">
    <property type="entry name" value="Ricin_B-like_lectins"/>
</dbReference>
<dbReference type="SMART" id="SM00458">
    <property type="entry name" value="RICIN"/>
    <property type="match status" value="1"/>
</dbReference>
<comment type="caution">
    <text evidence="2">The sequence shown here is derived from an EMBL/GenBank/DDBJ whole genome shotgun (WGS) entry which is preliminary data.</text>
</comment>
<organism evidence="2 3">
    <name type="scientific">Streptomyces erythrogriseus</name>
    <dbReference type="NCBI Taxonomy" id="284027"/>
    <lineage>
        <taxon>Bacteria</taxon>
        <taxon>Bacillati</taxon>
        <taxon>Actinomycetota</taxon>
        <taxon>Actinomycetes</taxon>
        <taxon>Kitasatosporales</taxon>
        <taxon>Streptomycetaceae</taxon>
        <taxon>Streptomyces</taxon>
        <taxon>Streptomyces griseoincarnatus group</taxon>
    </lineage>
</organism>
<dbReference type="Pfam" id="PF00652">
    <property type="entry name" value="Ricin_B_lectin"/>
    <property type="match status" value="1"/>
</dbReference>
<dbReference type="InterPro" id="IPR000772">
    <property type="entry name" value="Ricin_B_lectin"/>
</dbReference>
<evidence type="ECO:0000259" key="1">
    <source>
        <dbReference type="SMART" id="SM00458"/>
    </source>
</evidence>
<dbReference type="SUPFAM" id="SSF50370">
    <property type="entry name" value="Ricin B-like lectins"/>
    <property type="match status" value="1"/>
</dbReference>
<name>A0ABN3X6S7_9ACTN</name>
<protein>
    <recommendedName>
        <fullName evidence="1">Ricin B lectin domain-containing protein</fullName>
    </recommendedName>
</protein>
<sequence length="360" mass="38064">MSAAGPAAASDTPGSYTDYSFPSGTGGLSDVTFRTTVTKDAGHASRIFWSHQFNFTQGGTAYTGMQSNGPGETRTFLFSVWDATEARAGTDGSYCVDFGGEGVGKSCRLKTDWKEDQTFRTRVAHEGDRWFGVTVTNESTGTSFKLGSIRAGSTQISTSGMVDWTEYFEWNNPSASCNDQPYSQARFGLPVGNNGAVTASASRTSTSTTCSDYTRVENVTGGTLHTNGVGNSLRGPITGLAGKAVDGSRNRVGEPVILYSPTGGANQAWVIGRDGAVHLMDQGLCLDVKSGGKANGTEATLWYCNGTASQQWTYDGQTLRNVASGRCLDVPGWNTTDGTRLVIWDCNGGANQSWKAPSAP</sequence>
<evidence type="ECO:0000313" key="2">
    <source>
        <dbReference type="EMBL" id="GAA2940494.1"/>
    </source>
</evidence>
<feature type="domain" description="Ricin B lectin" evidence="1">
    <location>
        <begin position="227"/>
        <end position="357"/>
    </location>
</feature>
<dbReference type="EMBL" id="BAAAVA010000068">
    <property type="protein sequence ID" value="GAA2940494.1"/>
    <property type="molecule type" value="Genomic_DNA"/>
</dbReference>
<gene>
    <name evidence="2" type="ORF">GCM10010478_47750</name>
</gene>